<name>I3T5Z0_LOTJA</name>
<organism evidence="2">
    <name type="scientific">Lotus japonicus</name>
    <name type="common">Lotus corniculatus var. japonicus</name>
    <dbReference type="NCBI Taxonomy" id="34305"/>
    <lineage>
        <taxon>Eukaryota</taxon>
        <taxon>Viridiplantae</taxon>
        <taxon>Streptophyta</taxon>
        <taxon>Embryophyta</taxon>
        <taxon>Tracheophyta</taxon>
        <taxon>Spermatophyta</taxon>
        <taxon>Magnoliopsida</taxon>
        <taxon>eudicotyledons</taxon>
        <taxon>Gunneridae</taxon>
        <taxon>Pentapetalae</taxon>
        <taxon>rosids</taxon>
        <taxon>fabids</taxon>
        <taxon>Fabales</taxon>
        <taxon>Fabaceae</taxon>
        <taxon>Papilionoideae</taxon>
        <taxon>50 kb inversion clade</taxon>
        <taxon>NPAAA clade</taxon>
        <taxon>Hologalegina</taxon>
        <taxon>robinioid clade</taxon>
        <taxon>Loteae</taxon>
        <taxon>Lotus</taxon>
    </lineage>
</organism>
<evidence type="ECO:0000256" key="1">
    <source>
        <dbReference type="SAM" id="MobiDB-lite"/>
    </source>
</evidence>
<evidence type="ECO:0000313" key="2">
    <source>
        <dbReference type="EMBL" id="AFK47932.1"/>
    </source>
</evidence>
<proteinExistence type="evidence at transcript level"/>
<dbReference type="EMBL" id="BT148138">
    <property type="protein sequence ID" value="AFK47932.1"/>
    <property type="molecule type" value="mRNA"/>
</dbReference>
<feature type="compositionally biased region" description="Polar residues" evidence="1">
    <location>
        <begin position="72"/>
        <end position="84"/>
    </location>
</feature>
<protein>
    <submittedName>
        <fullName evidence="2">Uncharacterized protein</fullName>
    </submittedName>
</protein>
<reference evidence="2" key="1">
    <citation type="submission" date="2012-05" db="EMBL/GenBank/DDBJ databases">
        <authorList>
            <person name="Krishnakumar V."/>
            <person name="Cheung F."/>
            <person name="Xiao Y."/>
            <person name="Chan A."/>
            <person name="Moskal W.A."/>
            <person name="Town C.D."/>
        </authorList>
    </citation>
    <scope>NUCLEOTIDE SEQUENCE</scope>
</reference>
<accession>I3T5Z0</accession>
<feature type="region of interest" description="Disordered" evidence="1">
    <location>
        <begin position="72"/>
        <end position="104"/>
    </location>
</feature>
<sequence length="104" mass="11860">MFQIYLPPNPSSSQSYTNQLCSQLHPHFPPPRRKGNPRTQQFFSSKIQDLLSCPHISKTKLCLVSPCSHSNNPTCDSKRGQTQPPHYKTCQKPPQSSIWVRKVV</sequence>
<dbReference type="AlphaFoldDB" id="I3T5Z0"/>